<evidence type="ECO:0000256" key="1">
    <source>
        <dbReference type="ARBA" id="ARBA00004123"/>
    </source>
</evidence>
<sequence length="126" mass="14344">MCETEVCLKWNTFQECILSSFGLLWQEDQLTDVSITAGNDVLHAHKVILSACSPFFTKIFQETSCKHPTIILPGADASDLKKILAFIYKGEVFIEQERLSPFLRLAEELQIRGLWKPDEKEVGKNL</sequence>
<dbReference type="SUPFAM" id="SSF54695">
    <property type="entry name" value="POZ domain"/>
    <property type="match status" value="1"/>
</dbReference>
<keyword evidence="5" id="KW-1185">Reference proteome</keyword>
<organism evidence="4 5">
    <name type="scientific">Laodelphax striatellus</name>
    <name type="common">Small brown planthopper</name>
    <name type="synonym">Delphax striatella</name>
    <dbReference type="NCBI Taxonomy" id="195883"/>
    <lineage>
        <taxon>Eukaryota</taxon>
        <taxon>Metazoa</taxon>
        <taxon>Ecdysozoa</taxon>
        <taxon>Arthropoda</taxon>
        <taxon>Hexapoda</taxon>
        <taxon>Insecta</taxon>
        <taxon>Pterygota</taxon>
        <taxon>Neoptera</taxon>
        <taxon>Paraneoptera</taxon>
        <taxon>Hemiptera</taxon>
        <taxon>Auchenorrhyncha</taxon>
        <taxon>Fulgoroidea</taxon>
        <taxon>Delphacidae</taxon>
        <taxon>Criomorphinae</taxon>
        <taxon>Laodelphax</taxon>
    </lineage>
</organism>
<dbReference type="InterPro" id="IPR051095">
    <property type="entry name" value="Dros_DevTransReg"/>
</dbReference>
<dbReference type="AlphaFoldDB" id="A0A482XJ49"/>
<dbReference type="PANTHER" id="PTHR23110">
    <property type="entry name" value="BTB DOMAIN TRANSCRIPTION FACTOR"/>
    <property type="match status" value="1"/>
</dbReference>
<accession>A0A482XJ49</accession>
<dbReference type="PANTHER" id="PTHR23110:SF109">
    <property type="entry name" value="FI07618P-RELATED"/>
    <property type="match status" value="1"/>
</dbReference>
<dbReference type="EMBL" id="QKKF02007188">
    <property type="protein sequence ID" value="RZF46075.1"/>
    <property type="molecule type" value="Genomic_DNA"/>
</dbReference>
<gene>
    <name evidence="4" type="ORF">LSTR_LSTR004788</name>
</gene>
<dbReference type="SMART" id="SM00225">
    <property type="entry name" value="BTB"/>
    <property type="match status" value="1"/>
</dbReference>
<evidence type="ECO:0000256" key="2">
    <source>
        <dbReference type="ARBA" id="ARBA00023242"/>
    </source>
</evidence>
<evidence type="ECO:0000313" key="4">
    <source>
        <dbReference type="EMBL" id="RZF46075.1"/>
    </source>
</evidence>
<dbReference type="STRING" id="195883.A0A482XJ49"/>
<dbReference type="Gene3D" id="3.30.710.10">
    <property type="entry name" value="Potassium Channel Kv1.1, Chain A"/>
    <property type="match status" value="1"/>
</dbReference>
<dbReference type="GO" id="GO:0005634">
    <property type="term" value="C:nucleus"/>
    <property type="evidence" value="ECO:0007669"/>
    <property type="project" value="UniProtKB-SubCell"/>
</dbReference>
<feature type="domain" description="BTB" evidence="3">
    <location>
        <begin position="31"/>
        <end position="96"/>
    </location>
</feature>
<dbReference type="PROSITE" id="PS50097">
    <property type="entry name" value="BTB"/>
    <property type="match status" value="1"/>
</dbReference>
<dbReference type="SMR" id="A0A482XJ49"/>
<proteinExistence type="predicted"/>
<evidence type="ECO:0000259" key="3">
    <source>
        <dbReference type="PROSITE" id="PS50097"/>
    </source>
</evidence>
<dbReference type="Pfam" id="PF00651">
    <property type="entry name" value="BTB"/>
    <property type="match status" value="1"/>
</dbReference>
<keyword evidence="2" id="KW-0539">Nucleus</keyword>
<dbReference type="InParanoid" id="A0A482XJ49"/>
<dbReference type="OrthoDB" id="2311693at2759"/>
<dbReference type="GO" id="GO:0006357">
    <property type="term" value="P:regulation of transcription by RNA polymerase II"/>
    <property type="evidence" value="ECO:0007669"/>
    <property type="project" value="TreeGrafter"/>
</dbReference>
<reference evidence="4 5" key="1">
    <citation type="journal article" date="2017" name="Gigascience">
        <title>Genome sequence of the small brown planthopper, Laodelphax striatellus.</title>
        <authorList>
            <person name="Zhu J."/>
            <person name="Jiang F."/>
            <person name="Wang X."/>
            <person name="Yang P."/>
            <person name="Bao Y."/>
            <person name="Zhao W."/>
            <person name="Wang W."/>
            <person name="Lu H."/>
            <person name="Wang Q."/>
            <person name="Cui N."/>
            <person name="Li J."/>
            <person name="Chen X."/>
            <person name="Luo L."/>
            <person name="Yu J."/>
            <person name="Kang L."/>
            <person name="Cui F."/>
        </authorList>
    </citation>
    <scope>NUCLEOTIDE SEQUENCE [LARGE SCALE GENOMIC DNA]</scope>
    <source>
        <strain evidence="4">Lst14</strain>
    </source>
</reference>
<comment type="caution">
    <text evidence="4">The sequence shown here is derived from an EMBL/GenBank/DDBJ whole genome shotgun (WGS) entry which is preliminary data.</text>
</comment>
<dbReference type="CDD" id="cd18315">
    <property type="entry name" value="BTB_POZ_BAB-like"/>
    <property type="match status" value="1"/>
</dbReference>
<dbReference type="Proteomes" id="UP000291343">
    <property type="component" value="Unassembled WGS sequence"/>
</dbReference>
<dbReference type="InterPro" id="IPR000210">
    <property type="entry name" value="BTB/POZ_dom"/>
</dbReference>
<dbReference type="InterPro" id="IPR011333">
    <property type="entry name" value="SKP1/BTB/POZ_sf"/>
</dbReference>
<evidence type="ECO:0000313" key="5">
    <source>
        <dbReference type="Proteomes" id="UP000291343"/>
    </source>
</evidence>
<protein>
    <recommendedName>
        <fullName evidence="3">BTB domain-containing protein</fullName>
    </recommendedName>
</protein>
<name>A0A482XJ49_LAOST</name>
<comment type="subcellular location">
    <subcellularLocation>
        <location evidence="1">Nucleus</location>
    </subcellularLocation>
</comment>